<dbReference type="InterPro" id="IPR017853">
    <property type="entry name" value="GH"/>
</dbReference>
<dbReference type="PRINTS" id="PR00131">
    <property type="entry name" value="GLHYDRLASE1"/>
</dbReference>
<dbReference type="PANTHER" id="PTHR10353:SF209">
    <property type="entry name" value="GALACTOLIPID GALACTOSYLTRANSFERASE SFR2, CHLOROPLASTIC"/>
    <property type="match status" value="1"/>
</dbReference>
<evidence type="ECO:0000256" key="1">
    <source>
        <dbReference type="ARBA" id="ARBA00010838"/>
    </source>
</evidence>
<reference evidence="5 6" key="1">
    <citation type="submission" date="2019-10" db="EMBL/GenBank/DDBJ databases">
        <title>A soil myxobacterium in the family Polyangiaceae.</title>
        <authorList>
            <person name="Li Y."/>
            <person name="Wang J."/>
        </authorList>
    </citation>
    <scope>NUCLEOTIDE SEQUENCE [LARGE SCALE GENOMIC DNA]</scope>
    <source>
        <strain evidence="5 6">DSM 14734</strain>
    </source>
</reference>
<name>A0A6N7PW96_9BACT</name>
<dbReference type="RefSeq" id="WP_153823146.1">
    <property type="nucleotide sequence ID" value="NZ_WJIE01000011.1"/>
</dbReference>
<evidence type="ECO:0000313" key="5">
    <source>
        <dbReference type="EMBL" id="MRG96338.1"/>
    </source>
</evidence>
<dbReference type="OrthoDB" id="9765195at2"/>
<dbReference type="SUPFAM" id="SSF51445">
    <property type="entry name" value="(Trans)glycosidases"/>
    <property type="match status" value="1"/>
</dbReference>
<dbReference type="Proteomes" id="UP000440224">
    <property type="component" value="Unassembled WGS sequence"/>
</dbReference>
<evidence type="ECO:0000256" key="3">
    <source>
        <dbReference type="ARBA" id="ARBA00023295"/>
    </source>
</evidence>
<evidence type="ECO:0000256" key="2">
    <source>
        <dbReference type="ARBA" id="ARBA00022801"/>
    </source>
</evidence>
<organism evidence="5 6">
    <name type="scientific">Polyangium spumosum</name>
    <dbReference type="NCBI Taxonomy" id="889282"/>
    <lineage>
        <taxon>Bacteria</taxon>
        <taxon>Pseudomonadati</taxon>
        <taxon>Myxococcota</taxon>
        <taxon>Polyangia</taxon>
        <taxon>Polyangiales</taxon>
        <taxon>Polyangiaceae</taxon>
        <taxon>Polyangium</taxon>
    </lineage>
</organism>
<dbReference type="PANTHER" id="PTHR10353">
    <property type="entry name" value="GLYCOSYL HYDROLASE"/>
    <property type="match status" value="1"/>
</dbReference>
<gene>
    <name evidence="5" type="ORF">GF068_31105</name>
</gene>
<dbReference type="Gene3D" id="3.20.20.80">
    <property type="entry name" value="Glycosidases"/>
    <property type="match status" value="1"/>
</dbReference>
<dbReference type="InterPro" id="IPR001360">
    <property type="entry name" value="Glyco_hydro_1"/>
</dbReference>
<sequence length="472" mass="52105">MNIARLARLGYAALTRDPHPPPCVLGAEDALSSLRSALPAGFLLGTATASHQIEGGLDNDWTDWERGAHPGGEPHIKDRAVSGAACDSWSRIDEDIGLMRRLGANAYRFSVEWSRLEPTEGAWNEDAADRYLAWANALRAAGIEPMVTIHHFTLPRWVATQGGWMNDRTIELLAAFARRVAKKLGSAVDLWCTINEPSVVAALSYVKGIFPPGLEDPRIAAHVMARMLKAHARMTEAIREVDTTDADGDGRATRIGIAHHVRIFQPATRSPLDRLVAGLTDRFFNEAVASAPFTGRIELAIPGVVEVDEAVPGLLGSFDYMGINYYTRDHVKADLRDPALSKQFVPADRPVNDLGWEIYPEGLYQVLKRYGALGLPVYVTENGIPDKSGDVRPSFLRSHFEALVRAAREGVDVRGYFHWSLLDNFEWAEGYEPRFGLFRVDFDSPDKRRSPTPAVETFQEIARGLGLEPEAG</sequence>
<evidence type="ECO:0000313" key="6">
    <source>
        <dbReference type="Proteomes" id="UP000440224"/>
    </source>
</evidence>
<dbReference type="EMBL" id="WJIE01000011">
    <property type="protein sequence ID" value="MRG96338.1"/>
    <property type="molecule type" value="Genomic_DNA"/>
</dbReference>
<dbReference type="Pfam" id="PF00232">
    <property type="entry name" value="Glyco_hydro_1"/>
    <property type="match status" value="1"/>
</dbReference>
<keyword evidence="3" id="KW-0326">Glycosidase</keyword>
<evidence type="ECO:0000256" key="4">
    <source>
        <dbReference type="RuleBase" id="RU003690"/>
    </source>
</evidence>
<accession>A0A6N7PW96</accession>
<keyword evidence="2 5" id="KW-0378">Hydrolase</keyword>
<dbReference type="GO" id="GO:0005975">
    <property type="term" value="P:carbohydrate metabolic process"/>
    <property type="evidence" value="ECO:0007669"/>
    <property type="project" value="InterPro"/>
</dbReference>
<proteinExistence type="inferred from homology"/>
<dbReference type="GO" id="GO:0008422">
    <property type="term" value="F:beta-glucosidase activity"/>
    <property type="evidence" value="ECO:0007669"/>
    <property type="project" value="TreeGrafter"/>
</dbReference>
<dbReference type="AlphaFoldDB" id="A0A6N7PW96"/>
<comment type="similarity">
    <text evidence="1 4">Belongs to the glycosyl hydrolase 1 family.</text>
</comment>
<keyword evidence="6" id="KW-1185">Reference proteome</keyword>
<protein>
    <submittedName>
        <fullName evidence="5">Family 1 glycosylhydrolase</fullName>
    </submittedName>
</protein>
<comment type="caution">
    <text evidence="5">The sequence shown here is derived from an EMBL/GenBank/DDBJ whole genome shotgun (WGS) entry which is preliminary data.</text>
</comment>